<dbReference type="EMBL" id="JAANIT010008911">
    <property type="protein sequence ID" value="KAG1528040.1"/>
    <property type="molecule type" value="Genomic_DNA"/>
</dbReference>
<dbReference type="AlphaFoldDB" id="A0A9P6XMP4"/>
<protein>
    <submittedName>
        <fullName evidence="1">Uncharacterized protein</fullName>
    </submittedName>
</protein>
<evidence type="ECO:0000313" key="2">
    <source>
        <dbReference type="Proteomes" id="UP000717996"/>
    </source>
</evidence>
<dbReference type="Proteomes" id="UP000717996">
    <property type="component" value="Unassembled WGS sequence"/>
</dbReference>
<comment type="caution">
    <text evidence="1">The sequence shown here is derived from an EMBL/GenBank/DDBJ whole genome shotgun (WGS) entry which is preliminary data.</text>
</comment>
<name>A0A9P6XMP4_RHIOR</name>
<reference evidence="1" key="1">
    <citation type="journal article" date="2020" name="Microb. Genom.">
        <title>Genetic diversity of clinical and environmental Mucorales isolates obtained from an investigation of mucormycosis cases among solid organ transplant recipients.</title>
        <authorList>
            <person name="Nguyen M.H."/>
            <person name="Kaul D."/>
            <person name="Muto C."/>
            <person name="Cheng S.J."/>
            <person name="Richter R.A."/>
            <person name="Bruno V.M."/>
            <person name="Liu G."/>
            <person name="Beyhan S."/>
            <person name="Sundermann A.J."/>
            <person name="Mounaud S."/>
            <person name="Pasculle A.W."/>
            <person name="Nierman W.C."/>
            <person name="Driscoll E."/>
            <person name="Cumbie R."/>
            <person name="Clancy C.J."/>
            <person name="Dupont C.L."/>
        </authorList>
    </citation>
    <scope>NUCLEOTIDE SEQUENCE</scope>
    <source>
        <strain evidence="1">GL16</strain>
    </source>
</reference>
<gene>
    <name evidence="1" type="ORF">G6F51_014272</name>
</gene>
<accession>A0A9P6XMP4</accession>
<sequence>MLEVEVTSLSLFNFREPIVLRDMSTGTNGGVRSAIVRLLGMLMGTDLGNVLRKELIRGCLVISRSRDFEMVVLSKEILVLVGSEGIVVMLVDGFTLLMTGSCRFAMGLCTCLRAGERLSELTKLV</sequence>
<proteinExistence type="predicted"/>
<organism evidence="1 2">
    <name type="scientific">Rhizopus oryzae</name>
    <name type="common">Mucormycosis agent</name>
    <name type="synonym">Rhizopus arrhizus var. delemar</name>
    <dbReference type="NCBI Taxonomy" id="64495"/>
    <lineage>
        <taxon>Eukaryota</taxon>
        <taxon>Fungi</taxon>
        <taxon>Fungi incertae sedis</taxon>
        <taxon>Mucoromycota</taxon>
        <taxon>Mucoromycotina</taxon>
        <taxon>Mucoromycetes</taxon>
        <taxon>Mucorales</taxon>
        <taxon>Mucorineae</taxon>
        <taxon>Rhizopodaceae</taxon>
        <taxon>Rhizopus</taxon>
    </lineage>
</organism>
<evidence type="ECO:0000313" key="1">
    <source>
        <dbReference type="EMBL" id="KAG1528040.1"/>
    </source>
</evidence>